<evidence type="ECO:0000313" key="3">
    <source>
        <dbReference type="Proteomes" id="UP000265520"/>
    </source>
</evidence>
<keyword evidence="3" id="KW-1185">Reference proteome</keyword>
<sequence>MHVVVDIVEISDELGKIDLGCSSGNKVNNGSTKANLESVAETLKENVVVPNAEASVPPENVVPDTPEKEKSLGQVMTGNVSDEHTIV</sequence>
<dbReference type="AlphaFoldDB" id="A0A392T7N3"/>
<accession>A0A392T7N3</accession>
<protein>
    <submittedName>
        <fullName evidence="2">Uncharacterized protein</fullName>
    </submittedName>
</protein>
<dbReference type="Proteomes" id="UP000265520">
    <property type="component" value="Unassembled WGS sequence"/>
</dbReference>
<reference evidence="2 3" key="1">
    <citation type="journal article" date="2018" name="Front. Plant Sci.">
        <title>Red Clover (Trifolium pratense) and Zigzag Clover (T. medium) - A Picture of Genomic Similarities and Differences.</title>
        <authorList>
            <person name="Dluhosova J."/>
            <person name="Istvanek J."/>
            <person name="Nedelnik J."/>
            <person name="Repkova J."/>
        </authorList>
    </citation>
    <scope>NUCLEOTIDE SEQUENCE [LARGE SCALE GENOMIC DNA]</scope>
    <source>
        <strain evidence="3">cv. 10/8</strain>
        <tissue evidence="2">Leaf</tissue>
    </source>
</reference>
<evidence type="ECO:0000256" key="1">
    <source>
        <dbReference type="SAM" id="MobiDB-lite"/>
    </source>
</evidence>
<organism evidence="2 3">
    <name type="scientific">Trifolium medium</name>
    <dbReference type="NCBI Taxonomy" id="97028"/>
    <lineage>
        <taxon>Eukaryota</taxon>
        <taxon>Viridiplantae</taxon>
        <taxon>Streptophyta</taxon>
        <taxon>Embryophyta</taxon>
        <taxon>Tracheophyta</taxon>
        <taxon>Spermatophyta</taxon>
        <taxon>Magnoliopsida</taxon>
        <taxon>eudicotyledons</taxon>
        <taxon>Gunneridae</taxon>
        <taxon>Pentapetalae</taxon>
        <taxon>rosids</taxon>
        <taxon>fabids</taxon>
        <taxon>Fabales</taxon>
        <taxon>Fabaceae</taxon>
        <taxon>Papilionoideae</taxon>
        <taxon>50 kb inversion clade</taxon>
        <taxon>NPAAA clade</taxon>
        <taxon>Hologalegina</taxon>
        <taxon>IRL clade</taxon>
        <taxon>Trifolieae</taxon>
        <taxon>Trifolium</taxon>
    </lineage>
</organism>
<comment type="caution">
    <text evidence="2">The sequence shown here is derived from an EMBL/GenBank/DDBJ whole genome shotgun (WGS) entry which is preliminary data.</text>
</comment>
<dbReference type="EMBL" id="LXQA010508232">
    <property type="protein sequence ID" value="MCI56170.1"/>
    <property type="molecule type" value="Genomic_DNA"/>
</dbReference>
<proteinExistence type="predicted"/>
<evidence type="ECO:0000313" key="2">
    <source>
        <dbReference type="EMBL" id="MCI56170.1"/>
    </source>
</evidence>
<feature type="non-terminal residue" evidence="2">
    <location>
        <position position="87"/>
    </location>
</feature>
<feature type="region of interest" description="Disordered" evidence="1">
    <location>
        <begin position="55"/>
        <end position="87"/>
    </location>
</feature>
<name>A0A392T7N3_9FABA</name>